<evidence type="ECO:0000313" key="1">
    <source>
        <dbReference type="EMBL" id="SVC69448.1"/>
    </source>
</evidence>
<proteinExistence type="predicted"/>
<gene>
    <name evidence="1" type="ORF">METZ01_LOCUS322302</name>
</gene>
<sequence length="148" mass="16579">MKHTPIPKLGQALGLTALLLGFMPLVAFTTSLGADEWEPKKTHAVIVGVLEWKNGLTPFSKRNRKDQELRDLLIKRCTPAENVTMLLDQEATLPKIRKAITQTLSKTSKDSTLIIYYDGHGWAVGNDFCFANYDVQSGRKDTAWSMNE</sequence>
<reference evidence="1" key="1">
    <citation type="submission" date="2018-05" db="EMBL/GenBank/DDBJ databases">
        <authorList>
            <person name="Lanie J.A."/>
            <person name="Ng W.-L."/>
            <person name="Kazmierczak K.M."/>
            <person name="Andrzejewski T.M."/>
            <person name="Davidsen T.M."/>
            <person name="Wayne K.J."/>
            <person name="Tettelin H."/>
            <person name="Glass J.I."/>
            <person name="Rusch D."/>
            <person name="Podicherti R."/>
            <person name="Tsui H.-C.T."/>
            <person name="Winkler M.E."/>
        </authorList>
    </citation>
    <scope>NUCLEOTIDE SEQUENCE</scope>
</reference>
<organism evidence="1">
    <name type="scientific">marine metagenome</name>
    <dbReference type="NCBI Taxonomy" id="408172"/>
    <lineage>
        <taxon>unclassified sequences</taxon>
        <taxon>metagenomes</taxon>
        <taxon>ecological metagenomes</taxon>
    </lineage>
</organism>
<dbReference type="Gene3D" id="3.40.50.1460">
    <property type="match status" value="1"/>
</dbReference>
<name>A0A382P9P5_9ZZZZ</name>
<feature type="non-terminal residue" evidence="1">
    <location>
        <position position="148"/>
    </location>
</feature>
<dbReference type="EMBL" id="UINC01105483">
    <property type="protein sequence ID" value="SVC69448.1"/>
    <property type="molecule type" value="Genomic_DNA"/>
</dbReference>
<protein>
    <recommendedName>
        <fullName evidence="2">Caspase family p20 domain-containing protein</fullName>
    </recommendedName>
</protein>
<accession>A0A382P9P5</accession>
<evidence type="ECO:0008006" key="2">
    <source>
        <dbReference type="Google" id="ProtNLM"/>
    </source>
</evidence>
<dbReference type="AlphaFoldDB" id="A0A382P9P5"/>